<comment type="caution">
    <text evidence="4">The sequence shown here is derived from an EMBL/GenBank/DDBJ whole genome shotgun (WGS) entry which is preliminary data.</text>
</comment>
<dbReference type="PROSITE" id="PS00028">
    <property type="entry name" value="ZINC_FINGER_C2H2_1"/>
    <property type="match status" value="1"/>
</dbReference>
<dbReference type="AlphaFoldDB" id="A0AAD7FVM7"/>
<dbReference type="Gene3D" id="3.30.160.60">
    <property type="entry name" value="Classic Zinc Finger"/>
    <property type="match status" value="1"/>
</dbReference>
<dbReference type="GO" id="GO:0008270">
    <property type="term" value="F:zinc ion binding"/>
    <property type="evidence" value="ECO:0007669"/>
    <property type="project" value="UniProtKB-KW"/>
</dbReference>
<dbReference type="SMART" id="SM00355">
    <property type="entry name" value="ZnF_C2H2"/>
    <property type="match status" value="2"/>
</dbReference>
<keyword evidence="1" id="KW-0862">Zinc</keyword>
<evidence type="ECO:0000256" key="2">
    <source>
        <dbReference type="SAM" id="MobiDB-lite"/>
    </source>
</evidence>
<evidence type="ECO:0000259" key="3">
    <source>
        <dbReference type="PROSITE" id="PS50157"/>
    </source>
</evidence>
<name>A0AAD7FVM7_MYCRO</name>
<proteinExistence type="predicted"/>
<dbReference type="EMBL" id="JARKIE010000391">
    <property type="protein sequence ID" value="KAJ7645839.1"/>
    <property type="molecule type" value="Genomic_DNA"/>
</dbReference>
<feature type="region of interest" description="Disordered" evidence="2">
    <location>
        <begin position="186"/>
        <end position="238"/>
    </location>
</feature>
<evidence type="ECO:0000313" key="4">
    <source>
        <dbReference type="EMBL" id="KAJ7645839.1"/>
    </source>
</evidence>
<keyword evidence="5" id="KW-1185">Reference proteome</keyword>
<organism evidence="4 5">
    <name type="scientific">Mycena rosella</name>
    <name type="common">Pink bonnet</name>
    <name type="synonym">Agaricus rosellus</name>
    <dbReference type="NCBI Taxonomy" id="1033263"/>
    <lineage>
        <taxon>Eukaryota</taxon>
        <taxon>Fungi</taxon>
        <taxon>Dikarya</taxon>
        <taxon>Basidiomycota</taxon>
        <taxon>Agaricomycotina</taxon>
        <taxon>Agaricomycetes</taxon>
        <taxon>Agaricomycetidae</taxon>
        <taxon>Agaricales</taxon>
        <taxon>Marasmiineae</taxon>
        <taxon>Mycenaceae</taxon>
        <taxon>Mycena</taxon>
    </lineage>
</organism>
<keyword evidence="1" id="KW-0479">Metal-binding</keyword>
<accession>A0AAD7FVM7</accession>
<reference evidence="4" key="1">
    <citation type="submission" date="2023-03" db="EMBL/GenBank/DDBJ databases">
        <title>Massive genome expansion in bonnet fungi (Mycena s.s.) driven by repeated elements and novel gene families across ecological guilds.</title>
        <authorList>
            <consortium name="Lawrence Berkeley National Laboratory"/>
            <person name="Harder C.B."/>
            <person name="Miyauchi S."/>
            <person name="Viragh M."/>
            <person name="Kuo A."/>
            <person name="Thoen E."/>
            <person name="Andreopoulos B."/>
            <person name="Lu D."/>
            <person name="Skrede I."/>
            <person name="Drula E."/>
            <person name="Henrissat B."/>
            <person name="Morin E."/>
            <person name="Kohler A."/>
            <person name="Barry K."/>
            <person name="LaButti K."/>
            <person name="Morin E."/>
            <person name="Salamov A."/>
            <person name="Lipzen A."/>
            <person name="Mereny Z."/>
            <person name="Hegedus B."/>
            <person name="Baldrian P."/>
            <person name="Stursova M."/>
            <person name="Weitz H."/>
            <person name="Taylor A."/>
            <person name="Grigoriev I.V."/>
            <person name="Nagy L.G."/>
            <person name="Martin F."/>
            <person name="Kauserud H."/>
        </authorList>
    </citation>
    <scope>NUCLEOTIDE SEQUENCE</scope>
    <source>
        <strain evidence="4">CBHHK067</strain>
    </source>
</reference>
<dbReference type="Proteomes" id="UP001221757">
    <property type="component" value="Unassembled WGS sequence"/>
</dbReference>
<keyword evidence="1" id="KW-0863">Zinc-finger</keyword>
<gene>
    <name evidence="4" type="ORF">B0H17DRAFT_1215869</name>
</gene>
<evidence type="ECO:0000256" key="1">
    <source>
        <dbReference type="PROSITE-ProRule" id="PRU00042"/>
    </source>
</evidence>
<evidence type="ECO:0000313" key="5">
    <source>
        <dbReference type="Proteomes" id="UP001221757"/>
    </source>
</evidence>
<dbReference type="InterPro" id="IPR036236">
    <property type="entry name" value="Znf_C2H2_sf"/>
</dbReference>
<dbReference type="PROSITE" id="PS50157">
    <property type="entry name" value="ZINC_FINGER_C2H2_2"/>
    <property type="match status" value="1"/>
</dbReference>
<dbReference type="SUPFAM" id="SSF57667">
    <property type="entry name" value="beta-beta-alpha zinc fingers"/>
    <property type="match status" value="1"/>
</dbReference>
<feature type="domain" description="C2H2-type" evidence="3">
    <location>
        <begin position="243"/>
        <end position="267"/>
    </location>
</feature>
<protein>
    <recommendedName>
        <fullName evidence="3">C2H2-type domain-containing protein</fullName>
    </recommendedName>
</protein>
<feature type="region of interest" description="Disordered" evidence="2">
    <location>
        <begin position="1"/>
        <end position="22"/>
    </location>
</feature>
<dbReference type="InterPro" id="IPR013087">
    <property type="entry name" value="Znf_C2H2_type"/>
</dbReference>
<sequence>MSPKNRGRTPKGPPPDISTVGLEANRFDTSMVADYLADRNNETHDRRHGVRYYKPSPSYKFPFPKYPSIDEANKNLIPLHVDPSFESRLFGRDKDEFDSSTPDYVPPRLGPWTLPIVDAPSTITPRALYLRAPRSLKPAAIPSPADILAGFIDPSLSEKSHRDPPPTNLPSLRPTIALPSRVQQLRVAPSLPPASAQSASDYSGVLGNGKRKAVNSPAPRPQKKPQSARPFQVSNNPPKPSPFICGIDQCPDAFDSKESLQRHRQLHVPSGHRFRCTGCPAVYAQLQDLHVHMAHDASCTSELAARRLQMFYLHPTIIARNPATLAQKDLSVPFLGALRSQLY</sequence>